<dbReference type="KEGG" id="nai:NECAME_19680"/>
<evidence type="ECO:0000313" key="3">
    <source>
        <dbReference type="Proteomes" id="UP000053676"/>
    </source>
</evidence>
<feature type="compositionally biased region" description="Polar residues" evidence="1">
    <location>
        <begin position="77"/>
        <end position="86"/>
    </location>
</feature>
<accession>W2TMK7</accession>
<reference evidence="3" key="1">
    <citation type="journal article" date="2014" name="Nat. Genet.">
        <title>Genome of the human hookworm Necator americanus.</title>
        <authorList>
            <person name="Tang Y.T."/>
            <person name="Gao X."/>
            <person name="Rosa B.A."/>
            <person name="Abubucker S."/>
            <person name="Hallsworth-Pepin K."/>
            <person name="Martin J."/>
            <person name="Tyagi R."/>
            <person name="Heizer E."/>
            <person name="Zhang X."/>
            <person name="Bhonagiri-Palsikar V."/>
            <person name="Minx P."/>
            <person name="Warren W.C."/>
            <person name="Wang Q."/>
            <person name="Zhan B."/>
            <person name="Hotez P.J."/>
            <person name="Sternberg P.W."/>
            <person name="Dougall A."/>
            <person name="Gaze S.T."/>
            <person name="Mulvenna J."/>
            <person name="Sotillo J."/>
            <person name="Ranganathan S."/>
            <person name="Rabelo E.M."/>
            <person name="Wilson R.K."/>
            <person name="Felgner P.L."/>
            <person name="Bethony J."/>
            <person name="Hawdon J.M."/>
            <person name="Gasser R.B."/>
            <person name="Loukas A."/>
            <person name="Mitreva M."/>
        </authorList>
    </citation>
    <scope>NUCLEOTIDE SEQUENCE [LARGE SCALE GENOMIC DNA]</scope>
</reference>
<keyword evidence="3" id="KW-1185">Reference proteome</keyword>
<dbReference type="Proteomes" id="UP000053676">
    <property type="component" value="Unassembled WGS sequence"/>
</dbReference>
<dbReference type="OrthoDB" id="10603937at2759"/>
<evidence type="ECO:0000313" key="2">
    <source>
        <dbReference type="EMBL" id="ETN82889.1"/>
    </source>
</evidence>
<feature type="compositionally biased region" description="Polar residues" evidence="1">
    <location>
        <begin position="1"/>
        <end position="14"/>
    </location>
</feature>
<feature type="region of interest" description="Disordered" evidence="1">
    <location>
        <begin position="1"/>
        <end position="92"/>
    </location>
</feature>
<organism evidence="2 3">
    <name type="scientific">Necator americanus</name>
    <name type="common">Human hookworm</name>
    <dbReference type="NCBI Taxonomy" id="51031"/>
    <lineage>
        <taxon>Eukaryota</taxon>
        <taxon>Metazoa</taxon>
        <taxon>Ecdysozoa</taxon>
        <taxon>Nematoda</taxon>
        <taxon>Chromadorea</taxon>
        <taxon>Rhabditida</taxon>
        <taxon>Rhabditina</taxon>
        <taxon>Rhabditomorpha</taxon>
        <taxon>Strongyloidea</taxon>
        <taxon>Ancylostomatidae</taxon>
        <taxon>Bunostominae</taxon>
        <taxon>Necator</taxon>
    </lineage>
</organism>
<evidence type="ECO:0000256" key="1">
    <source>
        <dbReference type="SAM" id="MobiDB-lite"/>
    </source>
</evidence>
<feature type="non-terminal residue" evidence="2">
    <location>
        <position position="1"/>
    </location>
</feature>
<gene>
    <name evidence="2" type="ORF">NECAME_19680</name>
</gene>
<name>W2TMK7_NECAM</name>
<dbReference type="AlphaFoldDB" id="W2TMK7"/>
<sequence length="92" mass="10332">ALKKSFQSSRQSFGDSLEWTETPRRISRSPSHDDLMPGEEPVSRSTRSHGRAGGSTSTQSERQMRERKQPVLYSPVAKSSTVSQPRTVKRKS</sequence>
<proteinExistence type="predicted"/>
<dbReference type="EMBL" id="KI658345">
    <property type="protein sequence ID" value="ETN82889.1"/>
    <property type="molecule type" value="Genomic_DNA"/>
</dbReference>
<protein>
    <submittedName>
        <fullName evidence="2">Periplasmic protein CpxP domain protein</fullName>
    </submittedName>
</protein>